<dbReference type="Gene3D" id="1.10.10.10">
    <property type="entry name" value="Winged helix-like DNA-binding domain superfamily/Winged helix DNA-binding domain"/>
    <property type="match status" value="1"/>
</dbReference>
<reference evidence="5 6" key="1">
    <citation type="submission" date="2019-12" db="EMBL/GenBank/DDBJ databases">
        <title>Streptomyces sp. strain T44 isolated from rhizosphere soil of Broussonetia papyrifera.</title>
        <authorList>
            <person name="Mo P."/>
        </authorList>
    </citation>
    <scope>NUCLEOTIDE SEQUENCE [LARGE SCALE GENOMIC DNA]</scope>
    <source>
        <strain evidence="5 6">T44</strain>
    </source>
</reference>
<dbReference type="SUPFAM" id="SSF46785">
    <property type="entry name" value="Winged helix' DNA-binding domain"/>
    <property type="match status" value="1"/>
</dbReference>
<dbReference type="PROSITE" id="PS51118">
    <property type="entry name" value="HTH_HXLR"/>
    <property type="match status" value="1"/>
</dbReference>
<dbReference type="RefSeq" id="WP_158923669.1">
    <property type="nucleotide sequence ID" value="NZ_CP047020.1"/>
</dbReference>
<keyword evidence="2" id="KW-0238">DNA-binding</keyword>
<dbReference type="AlphaFoldDB" id="A0A6I6ND83"/>
<dbReference type="Pfam" id="PF01638">
    <property type="entry name" value="HxlR"/>
    <property type="match status" value="1"/>
</dbReference>
<keyword evidence="6" id="KW-1185">Reference proteome</keyword>
<dbReference type="EMBL" id="CP047020">
    <property type="protein sequence ID" value="QHA06226.1"/>
    <property type="molecule type" value="Genomic_DNA"/>
</dbReference>
<dbReference type="InterPro" id="IPR036390">
    <property type="entry name" value="WH_DNA-bd_sf"/>
</dbReference>
<dbReference type="Proteomes" id="UP000436138">
    <property type="component" value="Chromosome"/>
</dbReference>
<proteinExistence type="predicted"/>
<sequence>MKVSKKVVDAAEALCPHRLVLEHVTSRWGVLVLTELLERPYRFSELRRAISAVGGRGVSEKMLTQTLQTLERDGLVHRDAKPVIPPRVDYSLTGLGREAAEQVRALALWTHDRMGEVEQARQVYDDRRRAYDEAREIQSRAS</sequence>
<keyword evidence="3" id="KW-0804">Transcription</keyword>
<dbReference type="PANTHER" id="PTHR33204">
    <property type="entry name" value="TRANSCRIPTIONAL REGULATOR, MARR FAMILY"/>
    <property type="match status" value="1"/>
</dbReference>
<evidence type="ECO:0000256" key="2">
    <source>
        <dbReference type="ARBA" id="ARBA00023125"/>
    </source>
</evidence>
<gene>
    <name evidence="5" type="ORF">GQF42_25710</name>
</gene>
<dbReference type="KEGG" id="sbro:GQF42_25710"/>
<evidence type="ECO:0000256" key="3">
    <source>
        <dbReference type="ARBA" id="ARBA00023163"/>
    </source>
</evidence>
<accession>A0A6I6ND83</accession>
<dbReference type="PANTHER" id="PTHR33204:SF37">
    <property type="entry name" value="HTH-TYPE TRANSCRIPTIONAL REGULATOR YODB"/>
    <property type="match status" value="1"/>
</dbReference>
<dbReference type="GO" id="GO:0003677">
    <property type="term" value="F:DNA binding"/>
    <property type="evidence" value="ECO:0007669"/>
    <property type="project" value="UniProtKB-KW"/>
</dbReference>
<evidence type="ECO:0000256" key="1">
    <source>
        <dbReference type="ARBA" id="ARBA00023015"/>
    </source>
</evidence>
<evidence type="ECO:0000259" key="4">
    <source>
        <dbReference type="PROSITE" id="PS51118"/>
    </source>
</evidence>
<dbReference type="InterPro" id="IPR002577">
    <property type="entry name" value="HTH_HxlR"/>
</dbReference>
<name>A0A6I6ND83_9ACTN</name>
<evidence type="ECO:0000313" key="5">
    <source>
        <dbReference type="EMBL" id="QHA06226.1"/>
    </source>
</evidence>
<feature type="domain" description="HTH hxlR-type" evidence="4">
    <location>
        <begin position="15"/>
        <end position="118"/>
    </location>
</feature>
<evidence type="ECO:0000313" key="6">
    <source>
        <dbReference type="Proteomes" id="UP000436138"/>
    </source>
</evidence>
<organism evidence="5 6">
    <name type="scientific">Streptomyces broussonetiae</name>
    <dbReference type="NCBI Taxonomy" id="2686304"/>
    <lineage>
        <taxon>Bacteria</taxon>
        <taxon>Bacillati</taxon>
        <taxon>Actinomycetota</taxon>
        <taxon>Actinomycetes</taxon>
        <taxon>Kitasatosporales</taxon>
        <taxon>Streptomycetaceae</taxon>
        <taxon>Streptomyces</taxon>
    </lineage>
</organism>
<dbReference type="InterPro" id="IPR036388">
    <property type="entry name" value="WH-like_DNA-bd_sf"/>
</dbReference>
<protein>
    <submittedName>
        <fullName evidence="5">Transcriptional regulator</fullName>
    </submittedName>
</protein>
<keyword evidence="1" id="KW-0805">Transcription regulation</keyword>